<dbReference type="EMBL" id="JAACXV010000001">
    <property type="protein sequence ID" value="KAF7288101.1"/>
    <property type="molecule type" value="Genomic_DNA"/>
</dbReference>
<protein>
    <submittedName>
        <fullName evidence="2">Uncharacterized protein</fullName>
    </submittedName>
</protein>
<reference evidence="2" key="1">
    <citation type="submission" date="2020-08" db="EMBL/GenBank/DDBJ databases">
        <title>Genome sequencing and assembly of the red palm weevil Rhynchophorus ferrugineus.</title>
        <authorList>
            <person name="Dias G.B."/>
            <person name="Bergman C.M."/>
            <person name="Manee M."/>
        </authorList>
    </citation>
    <scope>NUCLEOTIDE SEQUENCE</scope>
    <source>
        <strain evidence="2">AA-2017</strain>
        <tissue evidence="2">Whole larva</tissue>
    </source>
</reference>
<gene>
    <name evidence="2" type="ORF">GWI33_000154</name>
</gene>
<dbReference type="OrthoDB" id="30289at2759"/>
<comment type="caution">
    <text evidence="2">The sequence shown here is derived from an EMBL/GenBank/DDBJ whole genome shotgun (WGS) entry which is preliminary data.</text>
</comment>
<evidence type="ECO:0000313" key="2">
    <source>
        <dbReference type="EMBL" id="KAF7288101.1"/>
    </source>
</evidence>
<dbReference type="AlphaFoldDB" id="A0A834MM15"/>
<dbReference type="Proteomes" id="UP000625711">
    <property type="component" value="Unassembled WGS sequence"/>
</dbReference>
<name>A0A834MM15_RHYFE</name>
<accession>A0A834MM15</accession>
<feature type="region of interest" description="Disordered" evidence="1">
    <location>
        <begin position="1"/>
        <end position="38"/>
    </location>
</feature>
<keyword evidence="3" id="KW-1185">Reference proteome</keyword>
<proteinExistence type="predicted"/>
<evidence type="ECO:0000313" key="3">
    <source>
        <dbReference type="Proteomes" id="UP000625711"/>
    </source>
</evidence>
<evidence type="ECO:0000256" key="1">
    <source>
        <dbReference type="SAM" id="MobiDB-lite"/>
    </source>
</evidence>
<sequence length="118" mass="13609">MQSKVPLLGKEKHPPATRRIPFQPYRYQGRHPNNGSSIAGPASILHLRWARYRPSADAHLRIFKSRRETRFIVSSPPEALRSLPGDSLRLIYDGSPWAKRGLLMVKFTERMVEINYTI</sequence>
<organism evidence="2 3">
    <name type="scientific">Rhynchophorus ferrugineus</name>
    <name type="common">Red palm weevil</name>
    <name type="synonym">Curculio ferrugineus</name>
    <dbReference type="NCBI Taxonomy" id="354439"/>
    <lineage>
        <taxon>Eukaryota</taxon>
        <taxon>Metazoa</taxon>
        <taxon>Ecdysozoa</taxon>
        <taxon>Arthropoda</taxon>
        <taxon>Hexapoda</taxon>
        <taxon>Insecta</taxon>
        <taxon>Pterygota</taxon>
        <taxon>Neoptera</taxon>
        <taxon>Endopterygota</taxon>
        <taxon>Coleoptera</taxon>
        <taxon>Polyphaga</taxon>
        <taxon>Cucujiformia</taxon>
        <taxon>Curculionidae</taxon>
        <taxon>Dryophthorinae</taxon>
        <taxon>Rhynchophorus</taxon>
    </lineage>
</organism>